<gene>
    <name evidence="2" type="ORF">AGABI1DRAFT_124669</name>
</gene>
<dbReference type="OrthoDB" id="3070641at2759"/>
<feature type="compositionally biased region" description="Low complexity" evidence="1">
    <location>
        <begin position="197"/>
        <end position="210"/>
    </location>
</feature>
<dbReference type="RefSeq" id="XP_007325960.1">
    <property type="nucleotide sequence ID" value="XM_007325898.1"/>
</dbReference>
<organism evidence="2 3">
    <name type="scientific">Agaricus bisporus var. burnettii (strain JB137-S8 / ATCC MYA-4627 / FGSC 10392)</name>
    <name type="common">White button mushroom</name>
    <dbReference type="NCBI Taxonomy" id="597362"/>
    <lineage>
        <taxon>Eukaryota</taxon>
        <taxon>Fungi</taxon>
        <taxon>Dikarya</taxon>
        <taxon>Basidiomycota</taxon>
        <taxon>Agaricomycotina</taxon>
        <taxon>Agaricomycetes</taxon>
        <taxon>Agaricomycetidae</taxon>
        <taxon>Agaricales</taxon>
        <taxon>Agaricineae</taxon>
        <taxon>Agaricaceae</taxon>
        <taxon>Agaricus</taxon>
    </lineage>
</organism>
<dbReference type="KEGG" id="abp:AGABI1DRAFT124669"/>
<dbReference type="OMA" id="CICPEHC"/>
<feature type="compositionally biased region" description="Polar residues" evidence="1">
    <location>
        <begin position="381"/>
        <end position="393"/>
    </location>
</feature>
<evidence type="ECO:0000256" key="1">
    <source>
        <dbReference type="SAM" id="MobiDB-lite"/>
    </source>
</evidence>
<proteinExistence type="predicted"/>
<protein>
    <submittedName>
        <fullName evidence="2">Uncharacterized protein</fullName>
    </submittedName>
</protein>
<accession>K5X8U6</accession>
<dbReference type="AlphaFoldDB" id="K5X8U6"/>
<dbReference type="Proteomes" id="UP000008493">
    <property type="component" value="Unassembled WGS sequence"/>
</dbReference>
<keyword evidence="3" id="KW-1185">Reference proteome</keyword>
<feature type="compositionally biased region" description="Polar residues" evidence="1">
    <location>
        <begin position="137"/>
        <end position="149"/>
    </location>
</feature>
<name>K5X8U6_AGABU</name>
<feature type="compositionally biased region" description="Polar residues" evidence="1">
    <location>
        <begin position="227"/>
        <end position="241"/>
    </location>
</feature>
<dbReference type="GeneID" id="18826178"/>
<sequence>MSLDVSTSVAYSSAISQRRHSLCICPEHCPPRDISPSETFWTCPAFPDSAVNDNDLELTSTPPQSSSVYFYEAASKSESPSIATKALTTPIFKEFRGNELSPSPLTLNRSLRRESRVIVSTPSKSIATSEQMRQDQSHGTLSPSPSCERNGNRRHSEGGSQTCSKLFELELSPILEDAHWNDVYFGPVAPGREGSDDGTSSSTGGTSDSSLGEPLELKSVQARATRPDTNSPEIGMTSNGEYCNEPPVPALTITSPTPETLQSVVFSDSSTSRAQDYDIRSRSPVPPAERSCSSGFLSAVRSSDEHRGRVEGRDFLTVPVKDDGRKRSSSNTEDQGRPEKEKTPRLWRAWKRLSRVFALPPKDSAKDTEKVTFGQDRQDSQRNGTRRSMSATHGATDHRDVIVARASSGTTADTEPKQRLSRIPALARRRMAKRHGNFKRYSVPF</sequence>
<feature type="compositionally biased region" description="Polar residues" evidence="1">
    <location>
        <begin position="118"/>
        <end position="131"/>
    </location>
</feature>
<feature type="compositionally biased region" description="Basic and acidic residues" evidence="1">
    <location>
        <begin position="334"/>
        <end position="344"/>
    </location>
</feature>
<feature type="region of interest" description="Disordered" evidence="1">
    <location>
        <begin position="116"/>
        <end position="161"/>
    </location>
</feature>
<dbReference type="HOGENOM" id="CLU_621056_0_0_1"/>
<feature type="compositionally biased region" description="Basic and acidic residues" evidence="1">
    <location>
        <begin position="363"/>
        <end position="380"/>
    </location>
</feature>
<feature type="region of interest" description="Disordered" evidence="1">
    <location>
        <begin position="186"/>
        <end position="346"/>
    </location>
</feature>
<evidence type="ECO:0000313" key="2">
    <source>
        <dbReference type="EMBL" id="EKM84356.1"/>
    </source>
</evidence>
<reference evidence="3" key="1">
    <citation type="journal article" date="2012" name="Proc. Natl. Acad. Sci. U.S.A.">
        <title>Genome sequence of the button mushroom Agaricus bisporus reveals mechanisms governing adaptation to a humic-rich ecological niche.</title>
        <authorList>
            <person name="Morin E."/>
            <person name="Kohler A."/>
            <person name="Baker A.R."/>
            <person name="Foulongne-Oriol M."/>
            <person name="Lombard V."/>
            <person name="Nagy L.G."/>
            <person name="Ohm R.A."/>
            <person name="Patyshakuliyeva A."/>
            <person name="Brun A."/>
            <person name="Aerts A.L."/>
            <person name="Bailey A.M."/>
            <person name="Billette C."/>
            <person name="Coutinho P.M."/>
            <person name="Deakin G."/>
            <person name="Doddapaneni H."/>
            <person name="Floudas D."/>
            <person name="Grimwood J."/>
            <person name="Hilden K."/>
            <person name="Kuees U."/>
            <person name="LaButti K.M."/>
            <person name="Lapidus A."/>
            <person name="Lindquist E.A."/>
            <person name="Lucas S.M."/>
            <person name="Murat C."/>
            <person name="Riley R.W."/>
            <person name="Salamov A.A."/>
            <person name="Schmutz J."/>
            <person name="Subramanian V."/>
            <person name="Woesten H.A.B."/>
            <person name="Xu J."/>
            <person name="Eastwood D.C."/>
            <person name="Foster G.D."/>
            <person name="Sonnenberg A.S."/>
            <person name="Cullen D."/>
            <person name="de Vries R.P."/>
            <person name="Lundell T."/>
            <person name="Hibbett D.S."/>
            <person name="Henrissat B."/>
            <person name="Burton K.S."/>
            <person name="Kerrigan R.W."/>
            <person name="Challen M.P."/>
            <person name="Grigoriev I.V."/>
            <person name="Martin F."/>
        </authorList>
    </citation>
    <scope>NUCLEOTIDE SEQUENCE [LARGE SCALE GENOMIC DNA]</scope>
    <source>
        <strain evidence="3">JB137-S8 / ATCC MYA-4627 / FGSC 10392</strain>
    </source>
</reference>
<evidence type="ECO:0000313" key="3">
    <source>
        <dbReference type="Proteomes" id="UP000008493"/>
    </source>
</evidence>
<feature type="compositionally biased region" description="Polar residues" evidence="1">
    <location>
        <begin position="252"/>
        <end position="274"/>
    </location>
</feature>
<dbReference type="InParanoid" id="K5X8U6"/>
<feature type="region of interest" description="Disordered" evidence="1">
    <location>
        <begin position="360"/>
        <end position="421"/>
    </location>
</feature>
<dbReference type="EMBL" id="JH971385">
    <property type="protein sequence ID" value="EKM84356.1"/>
    <property type="molecule type" value="Genomic_DNA"/>
</dbReference>
<feature type="compositionally biased region" description="Basic and acidic residues" evidence="1">
    <location>
        <begin position="302"/>
        <end position="326"/>
    </location>
</feature>